<comment type="caution">
    <text evidence="1">The sequence shown here is derived from an EMBL/GenBank/DDBJ whole genome shotgun (WGS) entry which is preliminary data.</text>
</comment>
<name>E1NV31_9LACO</name>
<dbReference type="EMBL" id="AEHQ01000087">
    <property type="protein sequence ID" value="EFO69997.1"/>
    <property type="molecule type" value="Genomic_DNA"/>
</dbReference>
<dbReference type="AlphaFoldDB" id="E1NV31"/>
<proteinExistence type="predicted"/>
<organism evidence="1 2">
    <name type="scientific">Lactobacillus iners LactinV 01V1-a</name>
    <dbReference type="NCBI Taxonomy" id="879297"/>
    <lineage>
        <taxon>Bacteria</taxon>
        <taxon>Bacillati</taxon>
        <taxon>Bacillota</taxon>
        <taxon>Bacilli</taxon>
        <taxon>Lactobacillales</taxon>
        <taxon>Lactobacillaceae</taxon>
        <taxon>Lactobacillus</taxon>
    </lineage>
</organism>
<evidence type="ECO:0000313" key="1">
    <source>
        <dbReference type="EMBL" id="EFO69997.1"/>
    </source>
</evidence>
<reference evidence="1 2" key="1">
    <citation type="submission" date="2010-09" db="EMBL/GenBank/DDBJ databases">
        <authorList>
            <person name="Durkin A.S."/>
            <person name="Madupu R."/>
            <person name="Torralba M."/>
            <person name="Gillis M."/>
            <person name="Methe B."/>
            <person name="Sutton G."/>
            <person name="Nelson K.E."/>
        </authorList>
    </citation>
    <scope>NUCLEOTIDE SEQUENCE [LARGE SCALE GENOMIC DNA]</scope>
    <source>
        <strain evidence="1 2">LactinV 01V1-a</strain>
    </source>
</reference>
<evidence type="ECO:0000313" key="2">
    <source>
        <dbReference type="Proteomes" id="UP000003648"/>
    </source>
</evidence>
<sequence>MQHGIDIGKPYETMWLDPDENGVVYYSGVQYIVFGTCEEQFESGVGDIIIRCVYSFPTPLGIEGDFFILEAYPMYLCLDR</sequence>
<protein>
    <submittedName>
        <fullName evidence="1">Uncharacterized protein</fullName>
    </submittedName>
</protein>
<accession>E1NV31</accession>
<dbReference type="Proteomes" id="UP000003648">
    <property type="component" value="Unassembled WGS sequence"/>
</dbReference>
<gene>
    <name evidence="1" type="ORF">HMPREF9211_0652</name>
</gene>